<name>A0AAW2FAZ1_9HYME</name>
<evidence type="ECO:0000256" key="3">
    <source>
        <dbReference type="ARBA" id="ARBA00023157"/>
    </source>
</evidence>
<evidence type="ECO:0000313" key="6">
    <source>
        <dbReference type="EMBL" id="KAL0111367.1"/>
    </source>
</evidence>
<protein>
    <recommendedName>
        <fullName evidence="5">Coiled-coil-helix-coiled-coil-helix domain-containing protein 7</fullName>
    </recommendedName>
</protein>
<sequence length="133" mass="15844">MEQTDLTRSLQQSLDRTFRCSRRDDLRICLYHCTRLSADEMGTQNDSHGITGSDRRVMRHNQETDNPCYKEHLLSLRCLDSNQTDRNECKLYFQNYNNCKKFWASVQADRRSKGIKPHMPPLEERINIKMKLF</sequence>
<evidence type="ECO:0000256" key="5">
    <source>
        <dbReference type="ARBA" id="ARBA00039509"/>
    </source>
</evidence>
<evidence type="ECO:0000256" key="4">
    <source>
        <dbReference type="ARBA" id="ARBA00038205"/>
    </source>
</evidence>
<dbReference type="AlphaFoldDB" id="A0AAW2FAZ1"/>
<dbReference type="PANTHER" id="PTHR46811">
    <property type="entry name" value="COILED-COIL-HELIX-COILED-COIL-HELIX DOMAIN-CONTAINING PROTEIN 7"/>
    <property type="match status" value="1"/>
</dbReference>
<comment type="similarity">
    <text evidence="4">Belongs to the CHCHD7 family.</text>
</comment>
<comment type="caution">
    <text evidence="6">The sequence shown here is derived from an EMBL/GenBank/DDBJ whole genome shotgun (WGS) entry which is preliminary data.</text>
</comment>
<comment type="subcellular location">
    <subcellularLocation>
        <location evidence="1">Mitochondrion intermembrane space</location>
    </subcellularLocation>
</comment>
<organism evidence="6 7">
    <name type="scientific">Cardiocondyla obscurior</name>
    <dbReference type="NCBI Taxonomy" id="286306"/>
    <lineage>
        <taxon>Eukaryota</taxon>
        <taxon>Metazoa</taxon>
        <taxon>Ecdysozoa</taxon>
        <taxon>Arthropoda</taxon>
        <taxon>Hexapoda</taxon>
        <taxon>Insecta</taxon>
        <taxon>Pterygota</taxon>
        <taxon>Neoptera</taxon>
        <taxon>Endopterygota</taxon>
        <taxon>Hymenoptera</taxon>
        <taxon>Apocrita</taxon>
        <taxon>Aculeata</taxon>
        <taxon>Formicoidea</taxon>
        <taxon>Formicidae</taxon>
        <taxon>Myrmicinae</taxon>
        <taxon>Cardiocondyla</taxon>
    </lineage>
</organism>
<dbReference type="InterPro" id="IPR048280">
    <property type="entry name" value="COX6B-like"/>
</dbReference>
<dbReference type="InterPro" id="IPR009069">
    <property type="entry name" value="Cys_alpha_HP_mot_SF"/>
</dbReference>
<keyword evidence="7" id="KW-1185">Reference proteome</keyword>
<dbReference type="EMBL" id="JADYXP020000013">
    <property type="protein sequence ID" value="KAL0111367.1"/>
    <property type="molecule type" value="Genomic_DNA"/>
</dbReference>
<evidence type="ECO:0000256" key="2">
    <source>
        <dbReference type="ARBA" id="ARBA00023128"/>
    </source>
</evidence>
<dbReference type="GO" id="GO:0005758">
    <property type="term" value="C:mitochondrial intermembrane space"/>
    <property type="evidence" value="ECO:0007669"/>
    <property type="project" value="UniProtKB-SubCell"/>
</dbReference>
<proteinExistence type="inferred from homology"/>
<dbReference type="Pfam" id="PF02297">
    <property type="entry name" value="COX6B"/>
    <property type="match status" value="1"/>
</dbReference>
<dbReference type="PROSITE" id="PS51808">
    <property type="entry name" value="CHCH"/>
    <property type="match status" value="1"/>
</dbReference>
<dbReference type="SUPFAM" id="SSF47072">
    <property type="entry name" value="Cysteine alpha-hairpin motif"/>
    <property type="match status" value="1"/>
</dbReference>
<dbReference type="GO" id="GO:0033108">
    <property type="term" value="P:mitochondrial respiratory chain complex assembly"/>
    <property type="evidence" value="ECO:0007669"/>
    <property type="project" value="TreeGrafter"/>
</dbReference>
<evidence type="ECO:0000256" key="1">
    <source>
        <dbReference type="ARBA" id="ARBA00004569"/>
    </source>
</evidence>
<accession>A0AAW2FAZ1</accession>
<dbReference type="PANTHER" id="PTHR46811:SF1">
    <property type="entry name" value="COILED-COIL-HELIX-COILED-COIL-HELIX DOMAIN-CONTAINING PROTEIN 7"/>
    <property type="match status" value="1"/>
</dbReference>
<gene>
    <name evidence="6" type="ORF">PUN28_012928</name>
</gene>
<evidence type="ECO:0000313" key="7">
    <source>
        <dbReference type="Proteomes" id="UP001430953"/>
    </source>
</evidence>
<reference evidence="6 7" key="1">
    <citation type="submission" date="2023-03" db="EMBL/GenBank/DDBJ databases">
        <title>High recombination rates correlate with genetic variation in Cardiocondyla obscurior ants.</title>
        <authorList>
            <person name="Errbii M."/>
        </authorList>
    </citation>
    <scope>NUCLEOTIDE SEQUENCE [LARGE SCALE GENOMIC DNA]</scope>
    <source>
        <strain evidence="6">Alpha-2009</strain>
        <tissue evidence="6">Whole body</tissue>
    </source>
</reference>
<dbReference type="Proteomes" id="UP001430953">
    <property type="component" value="Unassembled WGS sequence"/>
</dbReference>
<dbReference type="InterPro" id="IPR051040">
    <property type="entry name" value="COX23"/>
</dbReference>
<keyword evidence="3" id="KW-1015">Disulfide bond</keyword>
<keyword evidence="2" id="KW-0496">Mitochondrion</keyword>